<dbReference type="KEGG" id="vg:34567760"/>
<reference evidence="3 4" key="1">
    <citation type="journal article" date="2013" name="Science">
        <title>Pandoraviruses: amoeba viruses with genomes up to 2.5 Mb reaching that of parasitic eukaryotes.</title>
        <authorList>
            <person name="Philippe N."/>
            <person name="Legendre M."/>
            <person name="Doutre G."/>
            <person name="Coute Y."/>
            <person name="Poirot O."/>
            <person name="Lescot M."/>
            <person name="Arslan D."/>
            <person name="Seltzer V."/>
            <person name="Bertaux L."/>
            <person name="Bruley C."/>
            <person name="Garin J."/>
            <person name="Claverie J.M."/>
            <person name="Abergel C."/>
        </authorList>
    </citation>
    <scope>NUCLEOTIDE SEQUENCE [LARGE SCALE GENOMIC DNA]</scope>
    <source>
        <strain evidence="3">Melbourne</strain>
    </source>
</reference>
<dbReference type="GeneID" id="34567760"/>
<name>A0A291AU00_9VIRU</name>
<dbReference type="SUPFAM" id="SSF50494">
    <property type="entry name" value="Trypsin-like serine proteases"/>
    <property type="match status" value="1"/>
</dbReference>
<feature type="compositionally biased region" description="Basic and acidic residues" evidence="2">
    <location>
        <begin position="61"/>
        <end position="86"/>
    </location>
</feature>
<sequence length="781" mass="83104">MQTPTTLGEKRHGPLTCTRVRPFFRSALLFPAPSRRRQRIAPSNTDRPAVERRQRRVLVSGRREKTSPIKRDPRKRQDGRARENNKQKSGQKKSATAMGDNGDDWNGQDAWTRGPRRRAAMQPDGTVARIKAVIMDHNPLEPWHPAGADRIAGSGWFVRLPWERDDGPDQPPRFLVTCNHCVEGVKARDGLAVQTSSTGDALWRARVAAVVPEIDAAIVEVLPTPDIDPRALVAWPLGDDRADIAMGDTVSVYGYPLGQERLKTSESHVNGRERGLLQLDGSINFGDSGGPVAKDGRVVGWITQGVPEANAVSFAQPVSLLLAALFALRPLPATSPADWAPYGGLPPPARVLRRGGLGCALYASNNARLASIGARCSDGADRRPQSAPAWARLAAAAPDPWGGGGPRYTGADFGPTGAAARVGDAFFDGASADVDSNATRDDDGDEGDDSDDVGNGSTAPSFRQRQPKYLSPPSPSPSPSLSGAGPRTASRGGCDCPSGAVVQWVSRRSGLAQPPFDAQPGDVLCGLVLPLVPPGGYADLIAAATAGGDGGVASPGDADRALSQIAVPVTVDVGNDGAVVLPWTGDRMDVDRALLLVPWGMRVGVRLYRAQMRRSVAGIVDLTEATTVDGFYRPYRPFEPDDYEAFAGIVVGPLTADVVDVFPRLAARLSPSDREQPRVAVLRALIGGPLNAGPADDDGVNIREGTLIERVNGRRVATMGDYREALREPQDGAYLVIETDRGRGDVVSMATVLAAESDLADQYGYPLSGTWDYFGALFSET</sequence>
<dbReference type="SUPFAM" id="SSF50156">
    <property type="entry name" value="PDZ domain-like"/>
    <property type="match status" value="1"/>
</dbReference>
<dbReference type="Gene3D" id="2.40.10.120">
    <property type="match status" value="1"/>
</dbReference>
<evidence type="ECO:0000256" key="1">
    <source>
        <dbReference type="ARBA" id="ARBA00022801"/>
    </source>
</evidence>
<dbReference type="GO" id="GO:0006508">
    <property type="term" value="P:proteolysis"/>
    <property type="evidence" value="ECO:0007669"/>
    <property type="project" value="UniProtKB-KW"/>
</dbReference>
<dbReference type="PANTHER" id="PTHR43019">
    <property type="entry name" value="SERINE ENDOPROTEASE DEGS"/>
    <property type="match status" value="1"/>
</dbReference>
<dbReference type="Pfam" id="PF13365">
    <property type="entry name" value="Trypsin_2"/>
    <property type="match status" value="1"/>
</dbReference>
<dbReference type="InterPro" id="IPR009003">
    <property type="entry name" value="Peptidase_S1_PA"/>
</dbReference>
<dbReference type="EMBL" id="KC977570">
    <property type="protein sequence ID" value="ATE82490.1"/>
    <property type="molecule type" value="Genomic_DNA"/>
</dbReference>
<organism evidence="3 4">
    <name type="scientific">Pandoravirus dulcis</name>
    <dbReference type="NCBI Taxonomy" id="1349409"/>
    <lineage>
        <taxon>Viruses</taxon>
        <taxon>Pandoravirus</taxon>
    </lineage>
</organism>
<evidence type="ECO:0000313" key="4">
    <source>
        <dbReference type="Proteomes" id="UP000201566"/>
    </source>
</evidence>
<feature type="compositionally biased region" description="Acidic residues" evidence="2">
    <location>
        <begin position="442"/>
        <end position="452"/>
    </location>
</feature>
<dbReference type="GO" id="GO:0008233">
    <property type="term" value="F:peptidase activity"/>
    <property type="evidence" value="ECO:0007669"/>
    <property type="project" value="UniProtKB-KW"/>
</dbReference>
<keyword evidence="3" id="KW-0645">Protease</keyword>
<gene>
    <name evidence="3" type="ORF">pdul_cds_320</name>
</gene>
<accession>A0A291AU00</accession>
<dbReference type="RefSeq" id="YP_009430199.1">
    <property type="nucleotide sequence ID" value="NC_021858.1"/>
</dbReference>
<dbReference type="PANTHER" id="PTHR43019:SF23">
    <property type="entry name" value="PROTEASE DO-LIKE 5, CHLOROPLASTIC"/>
    <property type="match status" value="1"/>
</dbReference>
<feature type="region of interest" description="Disordered" evidence="2">
    <location>
        <begin position="431"/>
        <end position="495"/>
    </location>
</feature>
<feature type="region of interest" description="Disordered" evidence="2">
    <location>
        <begin position="34"/>
        <end position="124"/>
    </location>
</feature>
<proteinExistence type="predicted"/>
<keyword evidence="1" id="KW-0378">Hydrolase</keyword>
<protein>
    <submittedName>
        <fullName evidence="3">Serine protease</fullName>
    </submittedName>
</protein>
<evidence type="ECO:0000313" key="3">
    <source>
        <dbReference type="EMBL" id="ATE82490.1"/>
    </source>
</evidence>
<evidence type="ECO:0000256" key="2">
    <source>
        <dbReference type="SAM" id="MobiDB-lite"/>
    </source>
</evidence>
<dbReference type="Proteomes" id="UP000201566">
    <property type="component" value="Segment"/>
</dbReference>
<dbReference type="InterPro" id="IPR036034">
    <property type="entry name" value="PDZ_sf"/>
</dbReference>